<evidence type="ECO:0000256" key="1">
    <source>
        <dbReference type="SAM" id="Phobius"/>
    </source>
</evidence>
<evidence type="ECO:0000313" key="3">
    <source>
        <dbReference type="Proteomes" id="UP000556329"/>
    </source>
</evidence>
<evidence type="ECO:0000313" key="2">
    <source>
        <dbReference type="EMBL" id="MBB6411309.1"/>
    </source>
</evidence>
<keyword evidence="1" id="KW-1133">Transmembrane helix</keyword>
<feature type="transmembrane region" description="Helical" evidence="1">
    <location>
        <begin position="6"/>
        <end position="24"/>
    </location>
</feature>
<comment type="caution">
    <text evidence="2">The sequence shown here is derived from an EMBL/GenBank/DDBJ whole genome shotgun (WGS) entry which is preliminary data.</text>
</comment>
<reference evidence="2 3" key="1">
    <citation type="submission" date="2020-08" db="EMBL/GenBank/DDBJ databases">
        <title>Genomic Encyclopedia of Type Strains, Phase IV (KMG-IV): sequencing the most valuable type-strain genomes for metagenomic binning, comparative biology and taxonomic classification.</title>
        <authorList>
            <person name="Goeker M."/>
        </authorList>
    </citation>
    <scope>NUCLEOTIDE SEQUENCE [LARGE SCALE GENOMIC DNA]</scope>
    <source>
        <strain evidence="2 3">DSM 100039</strain>
    </source>
</reference>
<organism evidence="2 3">
    <name type="scientific">Mesorhizobium sangaii</name>
    <dbReference type="NCBI Taxonomy" id="505389"/>
    <lineage>
        <taxon>Bacteria</taxon>
        <taxon>Pseudomonadati</taxon>
        <taxon>Pseudomonadota</taxon>
        <taxon>Alphaproteobacteria</taxon>
        <taxon>Hyphomicrobiales</taxon>
        <taxon>Phyllobacteriaceae</taxon>
        <taxon>Mesorhizobium</taxon>
    </lineage>
</organism>
<name>A0A841PMI3_9HYPH</name>
<keyword evidence="1" id="KW-0472">Membrane</keyword>
<sequence length="35" mass="4051">MNKMKLTIWIVLAVLIMVGIYLFLQADAPDWSSRI</sequence>
<accession>A0A841PMI3</accession>
<keyword evidence="1" id="KW-0812">Transmembrane</keyword>
<keyword evidence="3" id="KW-1185">Reference proteome</keyword>
<dbReference type="EMBL" id="JACHEF010000003">
    <property type="protein sequence ID" value="MBB6411309.1"/>
    <property type="molecule type" value="Genomic_DNA"/>
</dbReference>
<proteinExistence type="predicted"/>
<protein>
    <submittedName>
        <fullName evidence="2">Uncharacterized protein</fullName>
    </submittedName>
</protein>
<gene>
    <name evidence="2" type="ORF">HNQ71_003983</name>
</gene>
<dbReference type="Proteomes" id="UP000556329">
    <property type="component" value="Unassembled WGS sequence"/>
</dbReference>
<dbReference type="AlphaFoldDB" id="A0A841PMI3"/>